<comment type="catalytic activity">
    <reaction evidence="8 11">
        <text>an N-terminal (5-L-glutamyl)-[peptide] + an alpha-amino acid = 5-L-glutamyl amino acid + an N-terminal L-alpha-aminoacyl-[peptide]</text>
        <dbReference type="Rhea" id="RHEA:23904"/>
        <dbReference type="Rhea" id="RHEA-COMP:9780"/>
        <dbReference type="Rhea" id="RHEA-COMP:9795"/>
        <dbReference type="ChEBI" id="CHEBI:77644"/>
        <dbReference type="ChEBI" id="CHEBI:78597"/>
        <dbReference type="ChEBI" id="CHEBI:78599"/>
        <dbReference type="ChEBI" id="CHEBI:78608"/>
        <dbReference type="EC" id="2.3.2.2"/>
    </reaction>
</comment>
<evidence type="ECO:0000256" key="6">
    <source>
        <dbReference type="ARBA" id="ARBA00023145"/>
    </source>
</evidence>
<comment type="subunit">
    <text evidence="11">This enzyme consists of two polypeptide chains, which are synthesized in precursor form from a single polypeptide.</text>
</comment>
<feature type="active site" description="Nucleophile" evidence="9">
    <location>
        <position position="406"/>
    </location>
</feature>
<dbReference type="InterPro" id="IPR051792">
    <property type="entry name" value="GGT_bact"/>
</dbReference>
<keyword evidence="13" id="KW-1185">Reference proteome</keyword>
<comment type="catalytic activity">
    <reaction evidence="2 11">
        <text>glutathione + H2O = L-cysteinylglycine + L-glutamate</text>
        <dbReference type="Rhea" id="RHEA:28807"/>
        <dbReference type="ChEBI" id="CHEBI:15377"/>
        <dbReference type="ChEBI" id="CHEBI:29985"/>
        <dbReference type="ChEBI" id="CHEBI:57925"/>
        <dbReference type="ChEBI" id="CHEBI:61694"/>
        <dbReference type="EC" id="3.4.19.13"/>
    </reaction>
</comment>
<feature type="binding site" evidence="10">
    <location>
        <position position="131"/>
    </location>
    <ligand>
        <name>L-glutamate</name>
        <dbReference type="ChEBI" id="CHEBI:29985"/>
    </ligand>
</feature>
<dbReference type="PROSITE" id="PS00462">
    <property type="entry name" value="G_GLU_TRANSPEPTIDASE"/>
    <property type="match status" value="1"/>
</dbReference>
<dbReference type="InterPro" id="IPR043138">
    <property type="entry name" value="GGT_lsub"/>
</dbReference>
<protein>
    <recommendedName>
        <fullName evidence="11">Glutathione hydrolase proenzyme</fullName>
        <ecNumber evidence="11">2.3.2.2</ecNumber>
        <ecNumber evidence="11">3.4.19.13</ecNumber>
    </recommendedName>
    <component>
        <recommendedName>
            <fullName evidence="11">Glutathione hydrolase large chain</fullName>
        </recommendedName>
    </component>
    <component>
        <recommendedName>
            <fullName evidence="11">Glutathione hydrolase small chain</fullName>
        </recommendedName>
    </component>
</protein>
<dbReference type="GO" id="GO:0006751">
    <property type="term" value="P:glutathione catabolic process"/>
    <property type="evidence" value="ECO:0007669"/>
    <property type="project" value="UniProtKB-UniRule"/>
</dbReference>
<dbReference type="AlphaFoldDB" id="Q2J416"/>
<evidence type="ECO:0000256" key="11">
    <source>
        <dbReference type="RuleBase" id="RU368036"/>
    </source>
</evidence>
<evidence type="ECO:0000256" key="8">
    <source>
        <dbReference type="ARBA" id="ARBA00047417"/>
    </source>
</evidence>
<feature type="binding site" evidence="10">
    <location>
        <position position="448"/>
    </location>
    <ligand>
        <name>L-glutamate</name>
        <dbReference type="ChEBI" id="CHEBI:29985"/>
    </ligand>
</feature>
<dbReference type="PANTHER" id="PTHR43199">
    <property type="entry name" value="GLUTATHIONE HYDROLASE"/>
    <property type="match status" value="1"/>
</dbReference>
<dbReference type="Pfam" id="PF01019">
    <property type="entry name" value="G_glu_transpept"/>
    <property type="match status" value="1"/>
</dbReference>
<dbReference type="PRINTS" id="PR01210">
    <property type="entry name" value="GGTRANSPTASE"/>
</dbReference>
<sequence>MQDSTTLAPSETPPRTMTMLHRKAVTALVAMVALVVVPATAPAQDMRGGAARAPGAASAVVARHGMVVAQERLSAEVGARFLARGGNAIDAAVATGFAMAVTYPRAGNLGGGGFMLIHAAARNEDVAIDYRETAPQAATREMFLTDGKPDPDKSRRSALGIGVPGTVAGLALALDKYGSGKFSLAEVIAPAIALARDGISVADDTADTLPDWHPWLSRWPSTRKIFARPDGSPLREGDRLVQPDLAATLQAIADHGPDGFYRGGVADKLARGIRDAGGIITTDDLANYQAIVRAPVRGNYRGYDIVAMPQPSSGGVVLIETLNILEGFPMPSLEQGSAPSLHLLIEAMKRAYADRARYLGDPAYVDAPLSTLLSKDYAATLRAGIDADRATPAVVAPPQPKEGENTTHYSVADDQGNAVSNTYTLNFSYGVGLVADGTGVLLNNELDDFTAAPGAANAYGLVGFGANLPAPGKRPLSSMSPTIVLKDGKPVLVTGSPGGSRIISATLQVIVNVLDYRMNIAAAVGAPRLHHQWLPDELRVEQGFPDATLDALRAMGHRIATPLGQTSANSIVIDADGFHGAPDPRTRGATAAGN</sequence>
<keyword evidence="7 11" id="KW-0012">Acyltransferase</keyword>
<feature type="binding site" evidence="10">
    <location>
        <begin position="477"/>
        <end position="478"/>
    </location>
    <ligand>
        <name>L-glutamate</name>
        <dbReference type="ChEBI" id="CHEBI:29985"/>
    </ligand>
</feature>
<dbReference type="EC" id="2.3.2.2" evidence="11"/>
<comment type="catalytic activity">
    <reaction evidence="1 11">
        <text>an S-substituted glutathione + H2O = an S-substituted L-cysteinylglycine + L-glutamate</text>
        <dbReference type="Rhea" id="RHEA:59468"/>
        <dbReference type="ChEBI" id="CHEBI:15377"/>
        <dbReference type="ChEBI" id="CHEBI:29985"/>
        <dbReference type="ChEBI" id="CHEBI:90779"/>
        <dbReference type="ChEBI" id="CHEBI:143103"/>
        <dbReference type="EC" id="3.4.19.13"/>
    </reaction>
</comment>
<dbReference type="InterPro" id="IPR000101">
    <property type="entry name" value="GGT_peptidase"/>
</dbReference>
<dbReference type="EMBL" id="CP000250">
    <property type="protein sequence ID" value="ABD04794.1"/>
    <property type="molecule type" value="Genomic_DNA"/>
</dbReference>
<dbReference type="MEROPS" id="T03.001"/>
<name>Q2J416_RHOP2</name>
<dbReference type="InterPro" id="IPR055262">
    <property type="entry name" value="GGT_CS"/>
</dbReference>
<dbReference type="InterPro" id="IPR043137">
    <property type="entry name" value="GGT_ssub_C"/>
</dbReference>
<evidence type="ECO:0000256" key="9">
    <source>
        <dbReference type="PIRSR" id="PIRSR600101-1"/>
    </source>
</evidence>
<evidence type="ECO:0000256" key="4">
    <source>
        <dbReference type="ARBA" id="ARBA00022679"/>
    </source>
</evidence>
<proteinExistence type="inferred from homology"/>
<keyword evidence="5 11" id="KW-0378">Hydrolase</keyword>
<evidence type="ECO:0000313" key="13">
    <source>
        <dbReference type="Proteomes" id="UP000008809"/>
    </source>
</evidence>
<dbReference type="UniPathway" id="UPA00204"/>
<organism evidence="12 13">
    <name type="scientific">Rhodopseudomonas palustris (strain HaA2)</name>
    <dbReference type="NCBI Taxonomy" id="316058"/>
    <lineage>
        <taxon>Bacteria</taxon>
        <taxon>Pseudomonadati</taxon>
        <taxon>Pseudomonadota</taxon>
        <taxon>Alphaproteobacteria</taxon>
        <taxon>Hyphomicrobiales</taxon>
        <taxon>Nitrobacteraceae</taxon>
        <taxon>Rhodopseudomonas</taxon>
    </lineage>
</organism>
<feature type="binding site" evidence="10">
    <location>
        <begin position="424"/>
        <end position="426"/>
    </location>
    <ligand>
        <name>L-glutamate</name>
        <dbReference type="ChEBI" id="CHEBI:29985"/>
    </ligand>
</feature>
<reference evidence="12 13" key="1">
    <citation type="submission" date="2006-01" db="EMBL/GenBank/DDBJ databases">
        <title>Complete sequence of Rhodopseudomonas palustris HaA2.</title>
        <authorList>
            <consortium name="US DOE Joint Genome Institute"/>
            <person name="Copeland A."/>
            <person name="Lucas S."/>
            <person name="Lapidus A."/>
            <person name="Barry K."/>
            <person name="Detter J.C."/>
            <person name="Glavina T."/>
            <person name="Hammon N."/>
            <person name="Israni S."/>
            <person name="Pitluck S."/>
            <person name="Chain P."/>
            <person name="Malfatti S."/>
            <person name="Shin M."/>
            <person name="Vergez L."/>
            <person name="Schmutz J."/>
            <person name="Larimer F."/>
            <person name="Land M."/>
            <person name="Hauser L."/>
            <person name="Pelletier D.A."/>
            <person name="Kyrpides N."/>
            <person name="Anderson I."/>
            <person name="Oda Y."/>
            <person name="Harwood C.S."/>
            <person name="Richardson P."/>
        </authorList>
    </citation>
    <scope>NUCLEOTIDE SEQUENCE [LARGE SCALE GENOMIC DNA]</scope>
    <source>
        <strain evidence="12 13">HaA2</strain>
    </source>
</reference>
<keyword evidence="6 11" id="KW-0865">Zymogen</keyword>
<dbReference type="GO" id="GO:0036374">
    <property type="term" value="F:glutathione hydrolase activity"/>
    <property type="evidence" value="ECO:0007669"/>
    <property type="project" value="UniProtKB-UniRule"/>
</dbReference>
<evidence type="ECO:0000256" key="10">
    <source>
        <dbReference type="PIRSR" id="PIRSR600101-2"/>
    </source>
</evidence>
<evidence type="ECO:0000256" key="3">
    <source>
        <dbReference type="ARBA" id="ARBA00009381"/>
    </source>
</evidence>
<comment type="PTM">
    <text evidence="11">Cleaved by autocatalysis into a large and a small subunit.</text>
</comment>
<dbReference type="Gene3D" id="3.60.20.40">
    <property type="match status" value="1"/>
</dbReference>
<dbReference type="eggNOG" id="COG0405">
    <property type="taxonomic scope" value="Bacteria"/>
</dbReference>
<dbReference type="PANTHER" id="PTHR43199:SF1">
    <property type="entry name" value="GLUTATHIONE HYDROLASE PROENZYME"/>
    <property type="match status" value="1"/>
</dbReference>
<dbReference type="GO" id="GO:0103068">
    <property type="term" value="F:leukotriene C4 gamma-glutamyl transferase activity"/>
    <property type="evidence" value="ECO:0007669"/>
    <property type="project" value="UniProtKB-EC"/>
</dbReference>
<accession>Q2J416</accession>
<comment type="pathway">
    <text evidence="11">Sulfur metabolism; glutathione metabolism.</text>
</comment>
<evidence type="ECO:0000256" key="1">
    <source>
        <dbReference type="ARBA" id="ARBA00001049"/>
    </source>
</evidence>
<gene>
    <name evidence="12" type="ordered locus">RPB_0082</name>
</gene>
<dbReference type="EC" id="3.4.19.13" evidence="11"/>
<dbReference type="Gene3D" id="1.10.246.130">
    <property type="match status" value="1"/>
</dbReference>
<keyword evidence="11" id="KW-0317">Glutathione biosynthesis</keyword>
<dbReference type="InterPro" id="IPR029055">
    <property type="entry name" value="Ntn_hydrolases_N"/>
</dbReference>
<dbReference type="STRING" id="316058.RPB_0082"/>
<evidence type="ECO:0000256" key="7">
    <source>
        <dbReference type="ARBA" id="ARBA00023315"/>
    </source>
</evidence>
<dbReference type="SUPFAM" id="SSF56235">
    <property type="entry name" value="N-terminal nucleophile aminohydrolases (Ntn hydrolases)"/>
    <property type="match status" value="1"/>
</dbReference>
<dbReference type="GO" id="GO:0006750">
    <property type="term" value="P:glutathione biosynthetic process"/>
    <property type="evidence" value="ECO:0007669"/>
    <property type="project" value="UniProtKB-KW"/>
</dbReference>
<comment type="similarity">
    <text evidence="3 11">Belongs to the gamma-glutamyltransferase family.</text>
</comment>
<evidence type="ECO:0000313" key="12">
    <source>
        <dbReference type="EMBL" id="ABD04794.1"/>
    </source>
</evidence>
<dbReference type="Proteomes" id="UP000008809">
    <property type="component" value="Chromosome"/>
</dbReference>
<dbReference type="HOGENOM" id="CLU_014813_0_3_5"/>
<evidence type="ECO:0000256" key="5">
    <source>
        <dbReference type="ARBA" id="ARBA00022801"/>
    </source>
</evidence>
<evidence type="ECO:0000256" key="2">
    <source>
        <dbReference type="ARBA" id="ARBA00001089"/>
    </source>
</evidence>
<feature type="binding site" evidence="10">
    <location>
        <position position="499"/>
    </location>
    <ligand>
        <name>L-glutamate</name>
        <dbReference type="ChEBI" id="CHEBI:29985"/>
    </ligand>
</feature>
<keyword evidence="4 11" id="KW-0808">Transferase</keyword>
<dbReference type="KEGG" id="rpb:RPB_0082"/>
<dbReference type="NCBIfam" id="TIGR00066">
    <property type="entry name" value="g_glut_trans"/>
    <property type="match status" value="1"/>
</dbReference>